<evidence type="ECO:0000259" key="8">
    <source>
        <dbReference type="Pfam" id="PF01261"/>
    </source>
</evidence>
<feature type="binding site" evidence="7">
    <location>
        <position position="185"/>
    </location>
    <ligand>
        <name>Zn(2+)</name>
        <dbReference type="ChEBI" id="CHEBI:29105"/>
        <label>3</label>
    </ligand>
</feature>
<feature type="binding site" evidence="7">
    <location>
        <position position="71"/>
    </location>
    <ligand>
        <name>Zn(2+)</name>
        <dbReference type="ChEBI" id="CHEBI:29105"/>
        <label>1</label>
    </ligand>
</feature>
<dbReference type="CDD" id="cd00019">
    <property type="entry name" value="AP2Ec"/>
    <property type="match status" value="1"/>
</dbReference>
<proteinExistence type="inferred from homology"/>
<dbReference type="PANTHER" id="PTHR21445">
    <property type="entry name" value="ENDONUCLEASE IV ENDODEOXYRIBONUCLEASE IV"/>
    <property type="match status" value="1"/>
</dbReference>
<dbReference type="PROSITE" id="PS51432">
    <property type="entry name" value="AP_NUCLEASE_F2_4"/>
    <property type="match status" value="1"/>
</dbReference>
<dbReference type="PROSITE" id="PS00731">
    <property type="entry name" value="AP_NUCLEASE_F2_3"/>
    <property type="match status" value="1"/>
</dbReference>
<evidence type="ECO:0000256" key="6">
    <source>
        <dbReference type="ARBA" id="ARBA00023204"/>
    </source>
</evidence>
<dbReference type="NCBIfam" id="TIGR00587">
    <property type="entry name" value="nfo"/>
    <property type="match status" value="1"/>
</dbReference>
<feature type="binding site" evidence="7">
    <location>
        <position position="148"/>
    </location>
    <ligand>
        <name>Zn(2+)</name>
        <dbReference type="ChEBI" id="CHEBI:29105"/>
        <label>1</label>
    </ligand>
</feature>
<dbReference type="SMART" id="SM00518">
    <property type="entry name" value="AP2Ec"/>
    <property type="match status" value="1"/>
</dbReference>
<dbReference type="InterPro" id="IPR018246">
    <property type="entry name" value="AP_endonuc_F2_Zn_BS"/>
</dbReference>
<dbReference type="Pfam" id="PF01261">
    <property type="entry name" value="AP_endonuc_2"/>
    <property type="match status" value="1"/>
</dbReference>
<dbReference type="RefSeq" id="WP_320325106.1">
    <property type="nucleotide sequence ID" value="NZ_JALBUS010000003.1"/>
</dbReference>
<comment type="similarity">
    <text evidence="1 7">Belongs to the AP endonuclease 2 family.</text>
</comment>
<evidence type="ECO:0000256" key="5">
    <source>
        <dbReference type="ARBA" id="ARBA00022833"/>
    </source>
</evidence>
<dbReference type="InterPro" id="IPR013022">
    <property type="entry name" value="Xyl_isomerase-like_TIM-brl"/>
</dbReference>
<keyword evidence="2 7" id="KW-0479">Metal-binding</keyword>
<dbReference type="SUPFAM" id="SSF51658">
    <property type="entry name" value="Xylose isomerase-like"/>
    <property type="match status" value="1"/>
</dbReference>
<keyword evidence="10" id="KW-1185">Reference proteome</keyword>
<dbReference type="InterPro" id="IPR001719">
    <property type="entry name" value="AP_endonuc_2"/>
</dbReference>
<evidence type="ECO:0000256" key="7">
    <source>
        <dbReference type="HAMAP-Rule" id="MF_00152"/>
    </source>
</evidence>
<comment type="caution">
    <text evidence="9">The sequence shown here is derived from an EMBL/GenBank/DDBJ whole genome shotgun (WGS) entry which is preliminary data.</text>
</comment>
<dbReference type="NCBIfam" id="NF002196">
    <property type="entry name" value="PRK01060.1-1"/>
    <property type="match status" value="1"/>
</dbReference>
<feature type="binding site" evidence="7">
    <location>
        <position position="229"/>
    </location>
    <ligand>
        <name>Zn(2+)</name>
        <dbReference type="ChEBI" id="CHEBI:29105"/>
        <label>3</label>
    </ligand>
</feature>
<reference evidence="9 10" key="1">
    <citation type="submission" date="2022-03" db="EMBL/GenBank/DDBJ databases">
        <title>Novel taxa within the pig intestine.</title>
        <authorList>
            <person name="Wylensek D."/>
            <person name="Bishof K."/>
            <person name="Afrizal A."/>
            <person name="Clavel T."/>
        </authorList>
    </citation>
    <scope>NUCLEOTIDE SEQUENCE [LARGE SCALE GENOMIC DNA]</scope>
    <source>
        <strain evidence="9 10">Cla-KB-P134</strain>
    </source>
</reference>
<dbReference type="HAMAP" id="MF_00152">
    <property type="entry name" value="Nfo"/>
    <property type="match status" value="1"/>
</dbReference>
<feature type="binding site" evidence="7">
    <location>
        <position position="231"/>
    </location>
    <ligand>
        <name>Zn(2+)</name>
        <dbReference type="ChEBI" id="CHEBI:29105"/>
        <label>3</label>
    </ligand>
</feature>
<feature type="binding site" evidence="7">
    <location>
        <position position="182"/>
    </location>
    <ligand>
        <name>Zn(2+)</name>
        <dbReference type="ChEBI" id="CHEBI:29105"/>
        <label>2</label>
    </ligand>
</feature>
<keyword evidence="7" id="KW-0255">Endonuclease</keyword>
<dbReference type="Gene3D" id="3.20.20.150">
    <property type="entry name" value="Divalent-metal-dependent TIM barrel enzymes"/>
    <property type="match status" value="1"/>
</dbReference>
<comment type="function">
    <text evidence="7">Endonuclease IV plays a role in DNA repair. It cleaves phosphodiester bonds at apurinic or apyrimidinic (AP) sites, generating a 3'-hydroxyl group and a 5'-terminal sugar phosphate.</text>
</comment>
<accession>A0ABU4WLX7</accession>
<protein>
    <recommendedName>
        <fullName evidence="7">Probable endonuclease 4</fullName>
        <ecNumber evidence="7">3.1.21.2</ecNumber>
    </recommendedName>
    <alternativeName>
        <fullName evidence="7">Endodeoxyribonuclease IV</fullName>
    </alternativeName>
    <alternativeName>
        <fullName evidence="7">Endonuclease IV</fullName>
    </alternativeName>
</protein>
<dbReference type="EC" id="3.1.21.2" evidence="7"/>
<evidence type="ECO:0000256" key="4">
    <source>
        <dbReference type="ARBA" id="ARBA00022801"/>
    </source>
</evidence>
<feature type="binding site" evidence="7">
    <location>
        <position position="261"/>
    </location>
    <ligand>
        <name>Zn(2+)</name>
        <dbReference type="ChEBI" id="CHEBI:29105"/>
        <label>2</label>
    </ligand>
</feature>
<organism evidence="9 10">
    <name type="scientific">Absicoccus intestinalis</name>
    <dbReference type="NCBI Taxonomy" id="2926319"/>
    <lineage>
        <taxon>Bacteria</taxon>
        <taxon>Bacillati</taxon>
        <taxon>Bacillota</taxon>
        <taxon>Erysipelotrichia</taxon>
        <taxon>Erysipelotrichales</taxon>
        <taxon>Erysipelotrichaceae</taxon>
        <taxon>Absicoccus</taxon>
    </lineage>
</organism>
<dbReference type="InterPro" id="IPR036237">
    <property type="entry name" value="Xyl_isomerase-like_sf"/>
</dbReference>
<dbReference type="PANTHER" id="PTHR21445:SF0">
    <property type="entry name" value="APURINIC-APYRIMIDINIC ENDONUCLEASE"/>
    <property type="match status" value="1"/>
</dbReference>
<evidence type="ECO:0000313" key="10">
    <source>
        <dbReference type="Proteomes" id="UP001285244"/>
    </source>
</evidence>
<dbReference type="PROSITE" id="PS00729">
    <property type="entry name" value="AP_NUCLEASE_F2_1"/>
    <property type="match status" value="1"/>
</dbReference>
<keyword evidence="5 7" id="KW-0862">Zinc</keyword>
<sequence length="282" mass="31285">MIYLGSHVGMKAPNYFYGSILESISYGANACMIYTGAPSNTKRKPVERLKIDQAHALMKEQSWDRYRVIVHAPYLINLANTIKPEVAQFGQEFLASELKRVQAFGATTLVLHPGASLKADVNVAIQSIIDRLNAVLDADDSSICIALETMAGKGSELGSTFEQLAHIRSGIHKQERIKICLDTCHIHDAGYDLHAFDTVLAHFDAVLGLDQLACIHLNDSKNERGTHKDRHANIGEGYIGFDCLYAIAHHPKLQDVTKILETPYKDGKPPYKEEIAALRRAY</sequence>
<keyword evidence="7" id="KW-0540">Nuclease</keyword>
<feature type="binding site" evidence="7">
    <location>
        <position position="216"/>
    </location>
    <ligand>
        <name>Zn(2+)</name>
        <dbReference type="ChEBI" id="CHEBI:29105"/>
        <label>2</label>
    </ligand>
</feature>
<feature type="binding site" evidence="7">
    <location>
        <position position="148"/>
    </location>
    <ligand>
        <name>Zn(2+)</name>
        <dbReference type="ChEBI" id="CHEBI:29105"/>
        <label>2</label>
    </ligand>
</feature>
<evidence type="ECO:0000256" key="1">
    <source>
        <dbReference type="ARBA" id="ARBA00005340"/>
    </source>
</evidence>
<name>A0ABU4WLX7_9FIRM</name>
<dbReference type="Proteomes" id="UP001285244">
    <property type="component" value="Unassembled WGS sequence"/>
</dbReference>
<keyword evidence="4 7" id="KW-0378">Hydrolase</keyword>
<keyword evidence="3 7" id="KW-0227">DNA damage</keyword>
<comment type="catalytic activity">
    <reaction evidence="7">
        <text>Endonucleolytic cleavage to 5'-phosphooligonucleotide end-products.</text>
        <dbReference type="EC" id="3.1.21.2"/>
    </reaction>
</comment>
<feature type="binding site" evidence="7">
    <location>
        <position position="112"/>
    </location>
    <ligand>
        <name>Zn(2+)</name>
        <dbReference type="ChEBI" id="CHEBI:29105"/>
        <label>1</label>
    </ligand>
</feature>
<dbReference type="GO" id="GO:0008833">
    <property type="term" value="F:deoxyribonuclease IV (phage-T4-induced) activity"/>
    <property type="evidence" value="ECO:0007669"/>
    <property type="project" value="UniProtKB-EC"/>
</dbReference>
<evidence type="ECO:0000256" key="2">
    <source>
        <dbReference type="ARBA" id="ARBA00022723"/>
    </source>
</evidence>
<gene>
    <name evidence="7" type="primary">nfo</name>
    <name evidence="9" type="ORF">MOZ64_02865</name>
</gene>
<comment type="cofactor">
    <cofactor evidence="7">
        <name>Zn(2+)</name>
        <dbReference type="ChEBI" id="CHEBI:29105"/>
    </cofactor>
    <text evidence="7">Binds 3 Zn(2+) ions.</text>
</comment>
<evidence type="ECO:0000256" key="3">
    <source>
        <dbReference type="ARBA" id="ARBA00022763"/>
    </source>
</evidence>
<dbReference type="EMBL" id="JALBUS010000003">
    <property type="protein sequence ID" value="MDX8416788.1"/>
    <property type="molecule type" value="Genomic_DNA"/>
</dbReference>
<keyword evidence="6 7" id="KW-0234">DNA repair</keyword>
<evidence type="ECO:0000313" key="9">
    <source>
        <dbReference type="EMBL" id="MDX8416788.1"/>
    </source>
</evidence>
<feature type="domain" description="Xylose isomerase-like TIM barrel" evidence="8">
    <location>
        <begin position="25"/>
        <end position="280"/>
    </location>
</feature>